<evidence type="ECO:0000259" key="4">
    <source>
        <dbReference type="Pfam" id="PF00149"/>
    </source>
</evidence>
<feature type="signal peptide" evidence="3">
    <location>
        <begin position="1"/>
        <end position="18"/>
    </location>
</feature>
<proteinExistence type="inferred from homology"/>
<dbReference type="Proteomes" id="UP000265964">
    <property type="component" value="Unassembled WGS sequence"/>
</dbReference>
<dbReference type="Gene3D" id="3.90.780.10">
    <property type="entry name" value="5'-Nucleotidase, C-terminal domain"/>
    <property type="match status" value="1"/>
</dbReference>
<dbReference type="InterPro" id="IPR036907">
    <property type="entry name" value="5'-Nucleotdase_C_sf"/>
</dbReference>
<dbReference type="NCBIfam" id="NF006938">
    <property type="entry name" value="PRK09420.1"/>
    <property type="match status" value="1"/>
</dbReference>
<dbReference type="Pfam" id="PF02872">
    <property type="entry name" value="5_nucleotid_C"/>
    <property type="match status" value="1"/>
</dbReference>
<dbReference type="OrthoDB" id="9803927at2"/>
<dbReference type="SUPFAM" id="SSF55816">
    <property type="entry name" value="5'-nucleotidase (syn. UDP-sugar hydrolase), C-terminal domain"/>
    <property type="match status" value="1"/>
</dbReference>
<dbReference type="EMBL" id="NRJF01000012">
    <property type="protein sequence ID" value="RIY38655.1"/>
    <property type="molecule type" value="Genomic_DNA"/>
</dbReference>
<dbReference type="Gene3D" id="3.60.21.10">
    <property type="match status" value="1"/>
</dbReference>
<feature type="domain" description="Calcineurin-like phosphoesterase" evidence="4">
    <location>
        <begin position="25"/>
        <end position="266"/>
    </location>
</feature>
<evidence type="ECO:0000259" key="5">
    <source>
        <dbReference type="Pfam" id="PF02872"/>
    </source>
</evidence>
<dbReference type="InterPro" id="IPR029052">
    <property type="entry name" value="Metallo-depent_PP-like"/>
</dbReference>
<feature type="chain" id="PRO_5017104837" evidence="3">
    <location>
        <begin position="19"/>
        <end position="650"/>
    </location>
</feature>
<dbReference type="PANTHER" id="PTHR11575:SF6">
    <property type="entry name" value="2',3'-CYCLIC-NUCLEOTIDE 2'-PHOSPHODIESTERASE_3'-NUCLEOTIDASE"/>
    <property type="match status" value="1"/>
</dbReference>
<dbReference type="GO" id="GO:0016788">
    <property type="term" value="F:hydrolase activity, acting on ester bonds"/>
    <property type="evidence" value="ECO:0007669"/>
    <property type="project" value="InterPro"/>
</dbReference>
<feature type="non-terminal residue" evidence="6">
    <location>
        <position position="650"/>
    </location>
</feature>
<dbReference type="AlphaFoldDB" id="A0A3A1YLW4"/>
<protein>
    <submittedName>
        <fullName evidence="6">2',3'-cyclic-nucleotide 2'-phosphodiesterase</fullName>
    </submittedName>
</protein>
<dbReference type="GO" id="GO:0030288">
    <property type="term" value="C:outer membrane-bounded periplasmic space"/>
    <property type="evidence" value="ECO:0007669"/>
    <property type="project" value="TreeGrafter"/>
</dbReference>
<dbReference type="PANTHER" id="PTHR11575">
    <property type="entry name" value="5'-NUCLEOTIDASE-RELATED"/>
    <property type="match status" value="1"/>
</dbReference>
<dbReference type="InterPro" id="IPR006146">
    <property type="entry name" value="5'-Nucleotdase_CS"/>
</dbReference>
<dbReference type="GO" id="GO:0046872">
    <property type="term" value="F:metal ion binding"/>
    <property type="evidence" value="ECO:0007669"/>
    <property type="project" value="InterPro"/>
</dbReference>
<comment type="caution">
    <text evidence="6">The sequence shown here is derived from an EMBL/GenBank/DDBJ whole genome shotgun (WGS) entry which is preliminary data.</text>
</comment>
<dbReference type="InterPro" id="IPR006179">
    <property type="entry name" value="5_nucleotidase/apyrase"/>
</dbReference>
<accession>A0A3A1YLW4</accession>
<keyword evidence="7" id="KW-1185">Reference proteome</keyword>
<gene>
    <name evidence="6" type="ORF">CKF59_00510</name>
</gene>
<dbReference type="SUPFAM" id="SSF56300">
    <property type="entry name" value="Metallo-dependent phosphatases"/>
    <property type="match status" value="1"/>
</dbReference>
<name>A0A3A1YLW4_9GAMM</name>
<dbReference type="PROSITE" id="PS00786">
    <property type="entry name" value="5_NUCLEOTIDASE_2"/>
    <property type="match status" value="1"/>
</dbReference>
<dbReference type="GO" id="GO:0009166">
    <property type="term" value="P:nucleotide catabolic process"/>
    <property type="evidence" value="ECO:0007669"/>
    <property type="project" value="InterPro"/>
</dbReference>
<evidence type="ECO:0000256" key="1">
    <source>
        <dbReference type="ARBA" id="ARBA00006654"/>
    </source>
</evidence>
<evidence type="ECO:0000256" key="3">
    <source>
        <dbReference type="RuleBase" id="RU362119"/>
    </source>
</evidence>
<dbReference type="InterPro" id="IPR008334">
    <property type="entry name" value="5'-Nucleotdase_C"/>
</dbReference>
<keyword evidence="3" id="KW-0547">Nucleotide-binding</keyword>
<comment type="similarity">
    <text evidence="1 3">Belongs to the 5'-nucleotidase family.</text>
</comment>
<reference evidence="6 7" key="1">
    <citation type="submission" date="2017-08" db="EMBL/GenBank/DDBJ databases">
        <title>Reclassification of Bisgaard taxon 37 and 44.</title>
        <authorList>
            <person name="Christensen H."/>
        </authorList>
    </citation>
    <scope>NUCLEOTIDE SEQUENCE [LARGE SCALE GENOMIC DNA]</scope>
    <source>
        <strain evidence="6 7">EEAB3T1</strain>
    </source>
</reference>
<dbReference type="PRINTS" id="PR01607">
    <property type="entry name" value="APYRASEFAMLY"/>
</dbReference>
<dbReference type="GO" id="GO:0000166">
    <property type="term" value="F:nucleotide binding"/>
    <property type="evidence" value="ECO:0007669"/>
    <property type="project" value="UniProtKB-KW"/>
</dbReference>
<feature type="domain" description="5'-Nucleotidase C-terminal" evidence="5">
    <location>
        <begin position="439"/>
        <end position="568"/>
    </location>
</feature>
<keyword evidence="2 3" id="KW-0732">Signal</keyword>
<sequence>MKLFTSLLASCFFTLAIAQTPQIKLRIIETSDIHAYYTAYDYLKDQAVEHYGLTRTATLIKQARAQVSNSVLIDNGDLIQGGLIGTWAVENNFQSYHLHPAYQAFAYLQYDVSNLGNHEFNFGLPYLQQVISSSQQLTGIPIINANVYDAVSGKNTYTPYVIQDKKVVDSQGNYHILKIGYIGFTPPAIMRWDADKLTGKVITAPIVETAEKFIPEMQAQGAQIIIAIPHSGIGVVAPSSSLFEDQVINLTKVPGIDAVVFGHSHAVYPSIEFSEIEGTNIERGLINGVPAVMPGRWGDHIGIIDLTLVQDAQGQWQVDPQQSIGFTRAIYDWQQRQPLVDEDQELVALLEPIHQQVRAYANGPRAKENAEVGQVASNLYGYLALTQDDYVLKLINQAQMYSLEQWVQSQGQTYQGYRLLATQAPFKYGERHNDITNFTVIDKGVFTLRNVSDAYMYPNTLNIIQITGLELKNWLECASGQFNQINPQTTVRQELLNYQTFRTYNFDVFYGVTYQIDVTKPAKYTSTCKETNTHGAGRILNLTYKDGTPVTDSDKILVATNNYRANGAILPGTGAEKIVFASQTSLQDTIMDYIAQITANGKEVSIDFTPSWSFLPISNGEQLNVVIYSAPDEKAVNWSLQNSVWPLTKL</sequence>
<dbReference type="Pfam" id="PF00149">
    <property type="entry name" value="Metallophos"/>
    <property type="match status" value="1"/>
</dbReference>
<keyword evidence="3" id="KW-0378">Hydrolase</keyword>
<dbReference type="RefSeq" id="WP_119534032.1">
    <property type="nucleotide sequence ID" value="NZ_NRJF01000012.1"/>
</dbReference>
<evidence type="ECO:0000313" key="6">
    <source>
        <dbReference type="EMBL" id="RIY38655.1"/>
    </source>
</evidence>
<evidence type="ECO:0000256" key="2">
    <source>
        <dbReference type="ARBA" id="ARBA00022729"/>
    </source>
</evidence>
<evidence type="ECO:0000313" key="7">
    <source>
        <dbReference type="Proteomes" id="UP000265964"/>
    </source>
</evidence>
<organism evidence="6 7">
    <name type="scientific">Psittacicella gerlachiana</name>
    <dbReference type="NCBI Taxonomy" id="2028574"/>
    <lineage>
        <taxon>Bacteria</taxon>
        <taxon>Pseudomonadati</taxon>
        <taxon>Pseudomonadota</taxon>
        <taxon>Gammaproteobacteria</taxon>
        <taxon>Pasteurellales</taxon>
        <taxon>Psittacicellaceae</taxon>
        <taxon>Psittacicella</taxon>
    </lineage>
</organism>
<dbReference type="InterPro" id="IPR004843">
    <property type="entry name" value="Calcineurin-like_PHP"/>
</dbReference>